<feature type="domain" description="EF-hand" evidence="7">
    <location>
        <begin position="316"/>
        <end position="351"/>
    </location>
</feature>
<dbReference type="CDD" id="cd03354">
    <property type="entry name" value="LbH_SAT"/>
    <property type="match status" value="1"/>
</dbReference>
<dbReference type="InterPro" id="IPR045304">
    <property type="entry name" value="LbH_SAT"/>
</dbReference>
<dbReference type="PROSITE" id="PS50222">
    <property type="entry name" value="EF_HAND_2"/>
    <property type="match status" value="1"/>
</dbReference>
<dbReference type="PANTHER" id="PTHR42811">
    <property type="entry name" value="SERINE ACETYLTRANSFERASE"/>
    <property type="match status" value="1"/>
</dbReference>
<evidence type="ECO:0000256" key="3">
    <source>
        <dbReference type="ARBA" id="ARBA00013266"/>
    </source>
</evidence>
<comment type="caution">
    <text evidence="8">The sequence shown here is derived from an EMBL/GenBank/DDBJ whole genome shotgun (WGS) entry which is preliminary data.</text>
</comment>
<reference evidence="8 9" key="1">
    <citation type="journal article" date="2023" name="Commun. Biol.">
        <title>Genome analysis of Parmales, the sister group of diatoms, reveals the evolutionary specialization of diatoms from phago-mixotrophs to photoautotrophs.</title>
        <authorList>
            <person name="Ban H."/>
            <person name="Sato S."/>
            <person name="Yoshikawa S."/>
            <person name="Yamada K."/>
            <person name="Nakamura Y."/>
            <person name="Ichinomiya M."/>
            <person name="Sato N."/>
            <person name="Blanc-Mathieu R."/>
            <person name="Endo H."/>
            <person name="Kuwata A."/>
            <person name="Ogata H."/>
        </authorList>
    </citation>
    <scope>NUCLEOTIDE SEQUENCE [LARGE SCALE GENOMIC DNA]</scope>
</reference>
<dbReference type="InterPro" id="IPR018357">
    <property type="entry name" value="Hexapep_transf_CS"/>
</dbReference>
<dbReference type="InterPro" id="IPR053376">
    <property type="entry name" value="Serine_acetyltransferase"/>
</dbReference>
<sequence length="379" mass="39350">MPWPSSDLLGQRVLSEAALCLTSEPALSTYLRSTILHPSCSCLELGIARVAAAGLASEQMPLAALLPALEASLSLPAVSAAVRADISAVLVRDPACLTALEVVLFFKGFLALVAHRTAHARWATGRSRFLCLWLQARASVVCGVDIHPAASIGSGILLDHGTGLVIGETARVGDNVTILHGVTLGGVGTGSHEVVRHPQISDNVLLGANATILGPVKIGTGAKIGAGSVVLRSIPHNATAVGVPAKVIGRATEASAALEDAMVSPWKTPAAPTEQQIADLSMDKLCVFRDWRPTEAPAGAVTFSVLSKVLSEKEGLGEDEVGEIFFELDAENKGFVCETEFDKGFEQVAGKYAAGKCGGKGCSCTIRMKNAVLSLARSD</sequence>
<comment type="similarity">
    <text evidence="2">Belongs to the transferase hexapeptide repeat family.</text>
</comment>
<dbReference type="InterPro" id="IPR010493">
    <property type="entry name" value="Ser_AcTrfase_N"/>
</dbReference>
<keyword evidence="9" id="KW-1185">Reference proteome</keyword>
<dbReference type="Proteomes" id="UP001165060">
    <property type="component" value="Unassembled WGS sequence"/>
</dbReference>
<accession>A0ABQ6N7U9</accession>
<evidence type="ECO:0000313" key="8">
    <source>
        <dbReference type="EMBL" id="GMI42504.1"/>
    </source>
</evidence>
<dbReference type="Gene3D" id="2.160.10.10">
    <property type="entry name" value="Hexapeptide repeat proteins"/>
    <property type="match status" value="1"/>
</dbReference>
<evidence type="ECO:0000256" key="1">
    <source>
        <dbReference type="ARBA" id="ARBA00004876"/>
    </source>
</evidence>
<evidence type="ECO:0000256" key="2">
    <source>
        <dbReference type="ARBA" id="ARBA00007274"/>
    </source>
</evidence>
<keyword evidence="4" id="KW-0028">Amino-acid biosynthesis</keyword>
<protein>
    <recommendedName>
        <fullName evidence="3">serine O-acetyltransferase</fullName>
        <ecNumber evidence="3">2.3.1.30</ecNumber>
    </recommendedName>
</protein>
<dbReference type="SUPFAM" id="SSF51161">
    <property type="entry name" value="Trimeric LpxA-like enzymes"/>
    <property type="match status" value="1"/>
</dbReference>
<dbReference type="InterPro" id="IPR001451">
    <property type="entry name" value="Hexapep"/>
</dbReference>
<evidence type="ECO:0000256" key="4">
    <source>
        <dbReference type="ARBA" id="ARBA00022605"/>
    </source>
</evidence>
<dbReference type="Pfam" id="PF06426">
    <property type="entry name" value="SATase_N"/>
    <property type="match status" value="1"/>
</dbReference>
<dbReference type="EC" id="2.3.1.30" evidence="3"/>
<dbReference type="InterPro" id="IPR042122">
    <property type="entry name" value="Ser_AcTrfase_N_sf"/>
</dbReference>
<dbReference type="PROSITE" id="PS00101">
    <property type="entry name" value="HEXAPEP_TRANSFERASES"/>
    <property type="match status" value="1"/>
</dbReference>
<dbReference type="SMART" id="SM00971">
    <property type="entry name" value="SATase_N"/>
    <property type="match status" value="1"/>
</dbReference>
<gene>
    <name evidence="8" type="ORF">TeGR_g226</name>
</gene>
<keyword evidence="5" id="KW-0808">Transferase</keyword>
<dbReference type="NCBIfam" id="NF041874">
    <property type="entry name" value="EPS_EpsC"/>
    <property type="match status" value="1"/>
</dbReference>
<name>A0ABQ6N7U9_9STRA</name>
<dbReference type="Pfam" id="PF00132">
    <property type="entry name" value="Hexapep"/>
    <property type="match status" value="1"/>
</dbReference>
<dbReference type="InterPro" id="IPR002048">
    <property type="entry name" value="EF_hand_dom"/>
</dbReference>
<evidence type="ECO:0000313" key="9">
    <source>
        <dbReference type="Proteomes" id="UP001165060"/>
    </source>
</evidence>
<organism evidence="8 9">
    <name type="scientific">Tetraparma gracilis</name>
    <dbReference type="NCBI Taxonomy" id="2962635"/>
    <lineage>
        <taxon>Eukaryota</taxon>
        <taxon>Sar</taxon>
        <taxon>Stramenopiles</taxon>
        <taxon>Ochrophyta</taxon>
        <taxon>Bolidophyceae</taxon>
        <taxon>Parmales</taxon>
        <taxon>Triparmaceae</taxon>
        <taxon>Tetraparma</taxon>
    </lineage>
</organism>
<dbReference type="EMBL" id="BRYB01002289">
    <property type="protein sequence ID" value="GMI42504.1"/>
    <property type="molecule type" value="Genomic_DNA"/>
</dbReference>
<dbReference type="Gene3D" id="1.10.3130.10">
    <property type="entry name" value="serine acetyltransferase, domain 1"/>
    <property type="match status" value="1"/>
</dbReference>
<dbReference type="InterPro" id="IPR011004">
    <property type="entry name" value="Trimer_LpxA-like_sf"/>
</dbReference>
<evidence type="ECO:0000259" key="7">
    <source>
        <dbReference type="PROSITE" id="PS50222"/>
    </source>
</evidence>
<evidence type="ECO:0000256" key="6">
    <source>
        <dbReference type="ARBA" id="ARBA00023315"/>
    </source>
</evidence>
<proteinExistence type="inferred from homology"/>
<evidence type="ECO:0000256" key="5">
    <source>
        <dbReference type="ARBA" id="ARBA00022679"/>
    </source>
</evidence>
<keyword evidence="6" id="KW-0012">Acyltransferase</keyword>
<comment type="pathway">
    <text evidence="1">Amino-acid biosynthesis; L-cysteine biosynthesis; L-cysteine from L-serine: step 1/2.</text>
</comment>